<dbReference type="Pfam" id="PF25534">
    <property type="entry name" value="DUF7918"/>
    <property type="match status" value="1"/>
</dbReference>
<dbReference type="PANTHER" id="PTHR36223:SF1">
    <property type="entry name" value="TRANSCRIPTION ELONGATION FACTOR EAF N-TERMINAL DOMAIN-CONTAINING PROTEIN"/>
    <property type="match status" value="1"/>
</dbReference>
<evidence type="ECO:0000259" key="1">
    <source>
        <dbReference type="Pfam" id="PF25534"/>
    </source>
</evidence>
<dbReference type="GeneID" id="34560181"/>
<dbReference type="PANTHER" id="PTHR36223">
    <property type="entry name" value="BETA-LACTAMASE-TYPE TRANSPEPTIDASE FOLD DOMAIN CONTAINING PROTEIN"/>
    <property type="match status" value="1"/>
</dbReference>
<dbReference type="STRING" id="1209926.A0A1G4B839"/>
<dbReference type="Proteomes" id="UP000176998">
    <property type="component" value="Unassembled WGS sequence"/>
</dbReference>
<feature type="domain" description="DUF7918" evidence="1">
    <location>
        <begin position="10"/>
        <end position="245"/>
    </location>
</feature>
<accession>A0A1G4B839</accession>
<name>A0A1G4B839_9PEZI</name>
<sequence length="319" mass="35573">MAVIDSLPEIKVSIRINGSHDDCIEFVDPDPPGVPSSSGSSNHTISKVIESQVDTKFSIHYQIQNSRGWIDGDNRLAVALYIDGNRIVARYHHKCHLVHQKIASFIRCVKDKSGKPGKVILRQFKFAPINTVEGSTERLAADELIAQKVGIIEVIVYCVEFKGFKPSGVRDSREVKEPEKIAEKALKGKSLSHGTSFSEGIEKDASASTARKSYSFPDGSKRIARFFFRYKPKTSLQVDGIIPRDPSPELSPSSLPQTVAMLPLAEIHKLAQERLEQLQQKTKQENRAGVKREADEEADFQLRKIYKMDADGTIDLVDD</sequence>
<evidence type="ECO:0000313" key="2">
    <source>
        <dbReference type="EMBL" id="OHE97618.1"/>
    </source>
</evidence>
<reference evidence="2 3" key="1">
    <citation type="submission" date="2016-09" db="EMBL/GenBank/DDBJ databases">
        <authorList>
            <person name="Capua I."/>
            <person name="De Benedictis P."/>
            <person name="Joannis T."/>
            <person name="Lombin L.H."/>
            <person name="Cattoli G."/>
        </authorList>
    </citation>
    <scope>NUCLEOTIDE SEQUENCE [LARGE SCALE GENOMIC DNA]</scope>
    <source>
        <strain evidence="2 3">IMI 309357</strain>
    </source>
</reference>
<evidence type="ECO:0000313" key="3">
    <source>
        <dbReference type="Proteomes" id="UP000176998"/>
    </source>
</evidence>
<keyword evidence="3" id="KW-1185">Reference proteome</keyword>
<gene>
    <name evidence="2" type="ORF">CORC01_07033</name>
</gene>
<protein>
    <recommendedName>
        <fullName evidence="1">DUF7918 domain-containing protein</fullName>
    </recommendedName>
</protein>
<organism evidence="2 3">
    <name type="scientific">Colletotrichum orchidophilum</name>
    <dbReference type="NCBI Taxonomy" id="1209926"/>
    <lineage>
        <taxon>Eukaryota</taxon>
        <taxon>Fungi</taxon>
        <taxon>Dikarya</taxon>
        <taxon>Ascomycota</taxon>
        <taxon>Pezizomycotina</taxon>
        <taxon>Sordariomycetes</taxon>
        <taxon>Hypocreomycetidae</taxon>
        <taxon>Glomerellales</taxon>
        <taxon>Glomerellaceae</taxon>
        <taxon>Colletotrichum</taxon>
    </lineage>
</organism>
<proteinExistence type="predicted"/>
<dbReference type="EMBL" id="MJBS01000055">
    <property type="protein sequence ID" value="OHE97618.1"/>
    <property type="molecule type" value="Genomic_DNA"/>
</dbReference>
<dbReference type="AlphaFoldDB" id="A0A1G4B839"/>
<dbReference type="RefSeq" id="XP_022474771.1">
    <property type="nucleotide sequence ID" value="XM_022618671.1"/>
</dbReference>
<dbReference type="OrthoDB" id="3364132at2759"/>
<dbReference type="InterPro" id="IPR057678">
    <property type="entry name" value="DUF7918"/>
</dbReference>
<comment type="caution">
    <text evidence="2">The sequence shown here is derived from an EMBL/GenBank/DDBJ whole genome shotgun (WGS) entry which is preliminary data.</text>
</comment>